<accession>A0ABX2I2E1</accession>
<keyword evidence="2" id="KW-1185">Reference proteome</keyword>
<sequence length="109" mass="12370">MATIVKIEFSPSQILTTRGLQTNGSAQRFFTGELRRKMDPYVPFLNGPLKNTAIENEDSVQYITPYAQRQYHENKGKGLRGKEWDKRCWADNGDQIVQSVADYVGGKAE</sequence>
<comment type="caution">
    <text evidence="1">The sequence shown here is derived from an EMBL/GenBank/DDBJ whole genome shotgun (WGS) entry which is preliminary data.</text>
</comment>
<dbReference type="Proteomes" id="UP001644750">
    <property type="component" value="Unassembled WGS sequence"/>
</dbReference>
<reference evidence="1 2" key="1">
    <citation type="journal article" date="2020" name="Cell Host Microbe">
        <title>Functional and Genomic Variation between Human-Derived Isolates of Lachnospiraceae Reveals Inter- and Intra-Species Diversity.</title>
        <authorList>
            <person name="Sorbara M.T."/>
            <person name="Littmann E.R."/>
            <person name="Fontana E."/>
            <person name="Moody T.U."/>
            <person name="Kohout C.E."/>
            <person name="Gjonbalaj M."/>
            <person name="Eaton V."/>
            <person name="Seok R."/>
            <person name="Leiner I.M."/>
            <person name="Pamer E.G."/>
        </authorList>
    </citation>
    <scope>NUCLEOTIDE SEQUENCE [LARGE SCALE GENOMIC DNA]</scope>
    <source>
        <strain evidence="1 2">MSK.14.57</strain>
    </source>
</reference>
<protein>
    <submittedName>
        <fullName evidence="1">Capsid protein</fullName>
    </submittedName>
</protein>
<dbReference type="Pfam" id="PF11114">
    <property type="entry name" value="Minor_capsid_2"/>
    <property type="match status" value="1"/>
</dbReference>
<dbReference type="InterPro" id="IPR021080">
    <property type="entry name" value="Minor_capsid_protein"/>
</dbReference>
<dbReference type="EMBL" id="JAAITB010000029">
    <property type="protein sequence ID" value="NSJ80337.1"/>
    <property type="molecule type" value="Genomic_DNA"/>
</dbReference>
<proteinExistence type="predicted"/>
<evidence type="ECO:0000313" key="1">
    <source>
        <dbReference type="EMBL" id="NSJ80337.1"/>
    </source>
</evidence>
<dbReference type="RefSeq" id="WP_118683480.1">
    <property type="nucleotide sequence ID" value="NZ_JAAIQA010000024.1"/>
</dbReference>
<organism evidence="1 2">
    <name type="scientific">Anaerostipes hadrus</name>
    <dbReference type="NCBI Taxonomy" id="649756"/>
    <lineage>
        <taxon>Bacteria</taxon>
        <taxon>Bacillati</taxon>
        <taxon>Bacillota</taxon>
        <taxon>Clostridia</taxon>
        <taxon>Lachnospirales</taxon>
        <taxon>Lachnospiraceae</taxon>
        <taxon>Anaerostipes</taxon>
    </lineage>
</organism>
<name>A0ABX2I2E1_ANAHA</name>
<gene>
    <name evidence="1" type="ORF">G5A72_12245</name>
</gene>
<evidence type="ECO:0000313" key="2">
    <source>
        <dbReference type="Proteomes" id="UP001644750"/>
    </source>
</evidence>